<evidence type="ECO:0000256" key="1">
    <source>
        <dbReference type="ARBA" id="ARBA00022448"/>
    </source>
</evidence>
<dbReference type="InterPro" id="IPR027417">
    <property type="entry name" value="P-loop_NTPase"/>
</dbReference>
<dbReference type="PANTHER" id="PTHR43023">
    <property type="entry name" value="PROTEIN TRIGALACTOSYLDIACYLGLYCEROL 3, CHLOROPLASTIC"/>
    <property type="match status" value="1"/>
</dbReference>
<dbReference type="SUPFAM" id="SSF52540">
    <property type="entry name" value="P-loop containing nucleoside triphosphate hydrolases"/>
    <property type="match status" value="1"/>
</dbReference>
<keyword evidence="1" id="KW-0813">Transport</keyword>
<accession>A0A2H0LT03</accession>
<protein>
    <submittedName>
        <fullName evidence="5">ABC transporter ATP-binding protein</fullName>
    </submittedName>
</protein>
<dbReference type="GO" id="GO:0005524">
    <property type="term" value="F:ATP binding"/>
    <property type="evidence" value="ECO:0007669"/>
    <property type="project" value="UniProtKB-KW"/>
</dbReference>
<dbReference type="PROSITE" id="PS50893">
    <property type="entry name" value="ABC_TRANSPORTER_2"/>
    <property type="match status" value="1"/>
</dbReference>
<evidence type="ECO:0000313" key="5">
    <source>
        <dbReference type="EMBL" id="PIQ87563.1"/>
    </source>
</evidence>
<dbReference type="PROSITE" id="PS00211">
    <property type="entry name" value="ABC_TRANSPORTER_1"/>
    <property type="match status" value="1"/>
</dbReference>
<keyword evidence="3 5" id="KW-0067">ATP-binding</keyword>
<proteinExistence type="predicted"/>
<dbReference type="GO" id="GO:0016887">
    <property type="term" value="F:ATP hydrolysis activity"/>
    <property type="evidence" value="ECO:0007669"/>
    <property type="project" value="InterPro"/>
</dbReference>
<organism evidence="5 6">
    <name type="scientific">Candidatus Abzuiibacterium crystallinum</name>
    <dbReference type="NCBI Taxonomy" id="1974748"/>
    <lineage>
        <taxon>Bacteria</taxon>
        <taxon>Pseudomonadati</taxon>
        <taxon>Candidatus Omnitrophota</taxon>
        <taxon>Candidatus Abzuiibacterium</taxon>
    </lineage>
</organism>
<dbReference type="PANTHER" id="PTHR43023:SF3">
    <property type="entry name" value="PROTEIN TRIGALACTOSYLDIACYLGLYCEROL 3, CHLOROPLASTIC"/>
    <property type="match status" value="1"/>
</dbReference>
<dbReference type="InterPro" id="IPR017871">
    <property type="entry name" value="ABC_transporter-like_CS"/>
</dbReference>
<feature type="domain" description="ABC transporter" evidence="4">
    <location>
        <begin position="9"/>
        <end position="245"/>
    </location>
</feature>
<dbReference type="Gene3D" id="3.40.50.300">
    <property type="entry name" value="P-loop containing nucleotide triphosphate hydrolases"/>
    <property type="match status" value="1"/>
</dbReference>
<evidence type="ECO:0000313" key="6">
    <source>
        <dbReference type="Proteomes" id="UP000230859"/>
    </source>
</evidence>
<gene>
    <name evidence="5" type="ORF">COV74_00380</name>
</gene>
<dbReference type="Pfam" id="PF00005">
    <property type="entry name" value="ABC_tran"/>
    <property type="match status" value="1"/>
</dbReference>
<evidence type="ECO:0000259" key="4">
    <source>
        <dbReference type="PROSITE" id="PS50893"/>
    </source>
</evidence>
<name>A0A2H0LT03_9BACT</name>
<dbReference type="InterPro" id="IPR003439">
    <property type="entry name" value="ABC_transporter-like_ATP-bd"/>
</dbReference>
<dbReference type="InterPro" id="IPR003593">
    <property type="entry name" value="AAA+_ATPase"/>
</dbReference>
<keyword evidence="2" id="KW-0547">Nucleotide-binding</keyword>
<dbReference type="EMBL" id="PCVY01000003">
    <property type="protein sequence ID" value="PIQ87563.1"/>
    <property type="molecule type" value="Genomic_DNA"/>
</dbReference>
<evidence type="ECO:0000256" key="3">
    <source>
        <dbReference type="ARBA" id="ARBA00022840"/>
    </source>
</evidence>
<dbReference type="AlphaFoldDB" id="A0A2H0LT03"/>
<sequence length="254" mass="28516">MKENREAIIQLINATIGYGDLTVVNHVDMVVYQGETKVILGPSGVGKSTILKAILGLIKPTTGEIRIHRENIVPYQERELVRIRSQMAMVFQHGALFDSMTVGENVSYRLRELEMTTPDKIDQRVDEVLNFVGLRGARKLKPAQLSGGMRKRVAIARGLAPDPEVFLFDEPTVGLDPINHFNIEQLMLKLKKTQRATMLIVTHDVESALRLADSIVILHEGQFIFDGTPTALKENQDMRVKAFLDPEKFATARE</sequence>
<comment type="caution">
    <text evidence="5">The sequence shown here is derived from an EMBL/GenBank/DDBJ whole genome shotgun (WGS) entry which is preliminary data.</text>
</comment>
<dbReference type="SMART" id="SM00382">
    <property type="entry name" value="AAA"/>
    <property type="match status" value="1"/>
</dbReference>
<reference evidence="5 6" key="1">
    <citation type="submission" date="2017-09" db="EMBL/GenBank/DDBJ databases">
        <title>Depth-based differentiation of microbial function through sediment-hosted aquifers and enrichment of novel symbionts in the deep terrestrial subsurface.</title>
        <authorList>
            <person name="Probst A.J."/>
            <person name="Ladd B."/>
            <person name="Jarett J.K."/>
            <person name="Geller-Mcgrath D.E."/>
            <person name="Sieber C.M."/>
            <person name="Emerson J.B."/>
            <person name="Anantharaman K."/>
            <person name="Thomas B.C."/>
            <person name="Malmstrom R."/>
            <person name="Stieglmeier M."/>
            <person name="Klingl A."/>
            <person name="Woyke T."/>
            <person name="Ryan C.M."/>
            <person name="Banfield J.F."/>
        </authorList>
    </citation>
    <scope>NUCLEOTIDE SEQUENCE [LARGE SCALE GENOMIC DNA]</scope>
    <source>
        <strain evidence="5">CG11_big_fil_rev_8_21_14_0_20_45_26</strain>
    </source>
</reference>
<evidence type="ECO:0000256" key="2">
    <source>
        <dbReference type="ARBA" id="ARBA00022741"/>
    </source>
</evidence>
<dbReference type="Proteomes" id="UP000230859">
    <property type="component" value="Unassembled WGS sequence"/>
</dbReference>